<proteinExistence type="predicted"/>
<comment type="caution">
    <text evidence="1">The sequence shown here is derived from an EMBL/GenBank/DDBJ whole genome shotgun (WGS) entry which is preliminary data.</text>
</comment>
<gene>
    <name evidence="1" type="ORF">L6452_05390</name>
</gene>
<reference evidence="1 2" key="2">
    <citation type="journal article" date="2022" name="Mol. Ecol. Resour.">
        <title>The genomes of chicory, endive, great burdock and yacon provide insights into Asteraceae paleo-polyploidization history and plant inulin production.</title>
        <authorList>
            <person name="Fan W."/>
            <person name="Wang S."/>
            <person name="Wang H."/>
            <person name="Wang A."/>
            <person name="Jiang F."/>
            <person name="Liu H."/>
            <person name="Zhao H."/>
            <person name="Xu D."/>
            <person name="Zhang Y."/>
        </authorList>
    </citation>
    <scope>NUCLEOTIDE SEQUENCE [LARGE SCALE GENOMIC DNA]</scope>
    <source>
        <strain evidence="2">cv. Niubang</strain>
    </source>
</reference>
<sequence length="254" mass="29234">MKTTFLNGELDEEIYMQQQEGFVVKGQENKVCKKDLGVTYVVLGIKIQRDPNGYTFIQSHYVEKVLRKFRHYDDRPVVTSFDPSSQLKKNQGDSVSQLGYTQVLGTLMYIMNCMTPDLAYTMSILSRYSHNLDKDHWYALIRVFRYLKYTMNYGLHYTKYPPVLQGYCDANWISNHSESKSTSGYVFTLGGAAISWKSSKQIANTWSTMEAKFVALDKAVEEAEWLKSFLEGIPLWPKPVTVACIHYDSMVTLT</sequence>
<dbReference type="Proteomes" id="UP001055879">
    <property type="component" value="Linkage Group LG02"/>
</dbReference>
<reference evidence="2" key="1">
    <citation type="journal article" date="2022" name="Mol. Ecol. Resour.">
        <title>The genomes of chicory, endive, great burdock and yacon provide insights into Asteraceae palaeo-polyploidization history and plant inulin production.</title>
        <authorList>
            <person name="Fan W."/>
            <person name="Wang S."/>
            <person name="Wang H."/>
            <person name="Wang A."/>
            <person name="Jiang F."/>
            <person name="Liu H."/>
            <person name="Zhao H."/>
            <person name="Xu D."/>
            <person name="Zhang Y."/>
        </authorList>
    </citation>
    <scope>NUCLEOTIDE SEQUENCE [LARGE SCALE GENOMIC DNA]</scope>
    <source>
        <strain evidence="2">cv. Niubang</strain>
    </source>
</reference>
<keyword evidence="2" id="KW-1185">Reference proteome</keyword>
<name>A0ACB9EGA5_ARCLA</name>
<evidence type="ECO:0000313" key="1">
    <source>
        <dbReference type="EMBL" id="KAI3757847.1"/>
    </source>
</evidence>
<evidence type="ECO:0000313" key="2">
    <source>
        <dbReference type="Proteomes" id="UP001055879"/>
    </source>
</evidence>
<protein>
    <submittedName>
        <fullName evidence="1">Uncharacterized protein</fullName>
    </submittedName>
</protein>
<organism evidence="1 2">
    <name type="scientific">Arctium lappa</name>
    <name type="common">Greater burdock</name>
    <name type="synonym">Lappa major</name>
    <dbReference type="NCBI Taxonomy" id="4217"/>
    <lineage>
        <taxon>Eukaryota</taxon>
        <taxon>Viridiplantae</taxon>
        <taxon>Streptophyta</taxon>
        <taxon>Embryophyta</taxon>
        <taxon>Tracheophyta</taxon>
        <taxon>Spermatophyta</taxon>
        <taxon>Magnoliopsida</taxon>
        <taxon>eudicotyledons</taxon>
        <taxon>Gunneridae</taxon>
        <taxon>Pentapetalae</taxon>
        <taxon>asterids</taxon>
        <taxon>campanulids</taxon>
        <taxon>Asterales</taxon>
        <taxon>Asteraceae</taxon>
        <taxon>Carduoideae</taxon>
        <taxon>Cardueae</taxon>
        <taxon>Arctiinae</taxon>
        <taxon>Arctium</taxon>
    </lineage>
</organism>
<accession>A0ACB9EGA5</accession>
<dbReference type="EMBL" id="CM042048">
    <property type="protein sequence ID" value="KAI3757847.1"/>
    <property type="molecule type" value="Genomic_DNA"/>
</dbReference>